<organism evidence="2">
    <name type="scientific">Opuntia streptacantha</name>
    <name type="common">Prickly pear cactus</name>
    <name type="synonym">Opuntia cardona</name>
    <dbReference type="NCBI Taxonomy" id="393608"/>
    <lineage>
        <taxon>Eukaryota</taxon>
        <taxon>Viridiplantae</taxon>
        <taxon>Streptophyta</taxon>
        <taxon>Embryophyta</taxon>
        <taxon>Tracheophyta</taxon>
        <taxon>Spermatophyta</taxon>
        <taxon>Magnoliopsida</taxon>
        <taxon>eudicotyledons</taxon>
        <taxon>Gunneridae</taxon>
        <taxon>Pentapetalae</taxon>
        <taxon>Caryophyllales</taxon>
        <taxon>Cactineae</taxon>
        <taxon>Cactaceae</taxon>
        <taxon>Opuntioideae</taxon>
        <taxon>Opuntia</taxon>
    </lineage>
</organism>
<keyword evidence="1" id="KW-1133">Transmembrane helix</keyword>
<sequence>MKPKNSKYIKGRKANAKLSTIELKLLRFLFSTSLSTPTYTQIFNSNQFPTPYKFRRVAKPSLSPSTCKRLGLGERCRDVLLKIRVIYGTFATHHLLLLFLVNFESLHFTSMVSENRGVIFFWIFKFGR</sequence>
<proteinExistence type="predicted"/>
<protein>
    <submittedName>
        <fullName evidence="2">Uncharacterized protein</fullName>
    </submittedName>
</protein>
<name>A0A7C8YS32_OPUST</name>
<dbReference type="AlphaFoldDB" id="A0A7C8YS32"/>
<reference evidence="2" key="2">
    <citation type="submission" date="2020-07" db="EMBL/GenBank/DDBJ databases">
        <authorList>
            <person name="Vera ALvarez R."/>
            <person name="Arias-Moreno D.M."/>
            <person name="Jimenez-Jacinto V."/>
            <person name="Jimenez-Bremont J.F."/>
            <person name="Swaminathan K."/>
            <person name="Moose S.P."/>
            <person name="Guerrero-Gonzalez M.L."/>
            <person name="Marino-Ramirez L."/>
            <person name="Landsman D."/>
            <person name="Rodriguez-Kessler M."/>
            <person name="Delgado-Sanchez P."/>
        </authorList>
    </citation>
    <scope>NUCLEOTIDE SEQUENCE</scope>
    <source>
        <tissue evidence="2">Cladode</tissue>
    </source>
</reference>
<keyword evidence="1" id="KW-0472">Membrane</keyword>
<feature type="transmembrane region" description="Helical" evidence="1">
    <location>
        <begin position="85"/>
        <end position="103"/>
    </location>
</feature>
<evidence type="ECO:0000256" key="1">
    <source>
        <dbReference type="SAM" id="Phobius"/>
    </source>
</evidence>
<reference evidence="2" key="1">
    <citation type="journal article" date="2013" name="J. Plant Res.">
        <title>Effect of fungi and light on seed germination of three Opuntia species from semiarid lands of central Mexico.</title>
        <authorList>
            <person name="Delgado-Sanchez P."/>
            <person name="Jimenez-Bremont J.F."/>
            <person name="Guerrero-Gonzalez Mde L."/>
            <person name="Flores J."/>
        </authorList>
    </citation>
    <scope>NUCLEOTIDE SEQUENCE</scope>
    <source>
        <tissue evidence="2">Cladode</tissue>
    </source>
</reference>
<evidence type="ECO:0000313" key="2">
    <source>
        <dbReference type="EMBL" id="MBA4625197.1"/>
    </source>
</evidence>
<accession>A0A7C8YS32</accession>
<dbReference type="EMBL" id="GISG01050888">
    <property type="protein sequence ID" value="MBA4625197.1"/>
    <property type="molecule type" value="Transcribed_RNA"/>
</dbReference>
<keyword evidence="1" id="KW-0812">Transmembrane</keyword>